<keyword evidence="2" id="KW-1185">Reference proteome</keyword>
<gene>
    <name evidence="1" type="ORF">EPI11_18720</name>
</gene>
<proteinExistence type="predicted"/>
<evidence type="ECO:0000313" key="2">
    <source>
        <dbReference type="Proteomes" id="UP000287527"/>
    </source>
</evidence>
<dbReference type="OrthoDB" id="1440774at2"/>
<comment type="caution">
    <text evidence="1">The sequence shown here is derived from an EMBL/GenBank/DDBJ whole genome shotgun (WGS) entry which is preliminary data.</text>
</comment>
<dbReference type="Proteomes" id="UP000287527">
    <property type="component" value="Unassembled WGS sequence"/>
</dbReference>
<dbReference type="InterPro" id="IPR005901">
    <property type="entry name" value="GLPGLI"/>
</dbReference>
<reference evidence="1 2" key="1">
    <citation type="submission" date="2019-01" db="EMBL/GenBank/DDBJ databases">
        <title>Flavobacterium sp. nov.,isolated from freshwater.</title>
        <authorList>
            <person name="Zhang R."/>
            <person name="Du Z.-J."/>
        </authorList>
    </citation>
    <scope>NUCLEOTIDE SEQUENCE [LARGE SCALE GENOMIC DNA]</scope>
    <source>
        <strain evidence="1 2">1E403</strain>
    </source>
</reference>
<protein>
    <submittedName>
        <fullName evidence="1">GLPGLI family protein</fullName>
    </submittedName>
</protein>
<dbReference type="NCBIfam" id="TIGR01200">
    <property type="entry name" value="GLPGLI"/>
    <property type="match status" value="1"/>
</dbReference>
<dbReference type="RefSeq" id="WP_128391518.1">
    <property type="nucleotide sequence ID" value="NZ_SBII01000022.1"/>
</dbReference>
<dbReference type="AlphaFoldDB" id="A0A3S3TSA0"/>
<evidence type="ECO:0000313" key="1">
    <source>
        <dbReference type="EMBL" id="RWW91631.1"/>
    </source>
</evidence>
<dbReference type="Pfam" id="PF09697">
    <property type="entry name" value="Porph_ging"/>
    <property type="match status" value="1"/>
</dbReference>
<accession>A0A3S3TSA0</accession>
<organism evidence="1 2">
    <name type="scientific">Flavobacterium cerinum</name>
    <dbReference type="NCBI Taxonomy" id="2502784"/>
    <lineage>
        <taxon>Bacteria</taxon>
        <taxon>Pseudomonadati</taxon>
        <taxon>Bacteroidota</taxon>
        <taxon>Flavobacteriia</taxon>
        <taxon>Flavobacteriales</taxon>
        <taxon>Flavobacteriaceae</taxon>
        <taxon>Flavobacterium</taxon>
    </lineage>
</organism>
<sequence>MKILLYIFLTLLYYPLFGQSQNQCAEVEYSFFGNTELPTSYYATLYINKDISLFHEKINGAVRGELKTDDGRVYESFTTSTKPRFLEPYFKIDRSKHEIFFFEVIGANTYLIQDNYQNLEWLITDENKIINNLSCNKAITNFRGRQWVAWFTTEIPLSFGPWKLHGLPGLIIEAYDATNRYTWRAVKIKFEKSDLFNRDFGSLIKTKNTKPIAYRQFLLNSKEYDNNVDAEMMKNDPNLRDISVPNNGLETKYEWEK</sequence>
<name>A0A3S3TSA0_9FLAO</name>
<dbReference type="EMBL" id="SBII01000022">
    <property type="protein sequence ID" value="RWW91631.1"/>
    <property type="molecule type" value="Genomic_DNA"/>
</dbReference>